<comment type="function">
    <text evidence="5">Catalyzes the S-adenosylmethionine monomethyl esterification of trans-aconitate.</text>
</comment>
<keyword evidence="4 5" id="KW-0949">S-adenosyl-L-methionine</keyword>
<reference evidence="7 8" key="3">
    <citation type="journal article" date="2011" name="Nat. Chem. Biol.">
        <title>Reveromycin A biosynthesis uses RevG and RevJ for stereospecific spiroacetal formation.</title>
        <authorList>
            <person name="Takahashi S."/>
            <person name="Toyoda A."/>
            <person name="Sekiyama Y."/>
            <person name="Takagi H."/>
            <person name="Nogawa T."/>
            <person name="Uramoto M."/>
            <person name="Suzuki R."/>
            <person name="Koshino H."/>
            <person name="Kumano T."/>
            <person name="Panthee S."/>
            <person name="Dairi T."/>
            <person name="Ishikawa J."/>
            <person name="Ikeda H."/>
            <person name="Sakaki Y."/>
            <person name="Osada H."/>
        </authorList>
    </citation>
    <scope>NUCLEOTIDE SEQUENCE [LARGE SCALE GENOMIC DNA]</scope>
    <source>
        <strain evidence="7 8">SN-593</strain>
    </source>
</reference>
<dbReference type="InterPro" id="IPR029063">
    <property type="entry name" value="SAM-dependent_MTases_sf"/>
</dbReference>
<name>A0A7U3VNM2_9ACTN</name>
<comment type="subcellular location">
    <subcellularLocation>
        <location evidence="5">Cytoplasm</location>
    </subcellularLocation>
</comment>
<dbReference type="AlphaFoldDB" id="A0A7U3VNM2"/>
<dbReference type="SUPFAM" id="SSF53335">
    <property type="entry name" value="S-adenosyl-L-methionine-dependent methyltransferases"/>
    <property type="match status" value="1"/>
</dbReference>
<dbReference type="Gene3D" id="3.40.50.150">
    <property type="entry name" value="Vaccinia Virus protein VP39"/>
    <property type="match status" value="1"/>
</dbReference>
<dbReference type="EMBL" id="AP018365">
    <property type="protein sequence ID" value="BBA97783.1"/>
    <property type="molecule type" value="Genomic_DNA"/>
</dbReference>
<evidence type="ECO:0000313" key="7">
    <source>
        <dbReference type="EMBL" id="BBA97783.1"/>
    </source>
</evidence>
<proteinExistence type="inferred from homology"/>
<organism evidence="7 8">
    <name type="scientific">Actinacidiphila reveromycinica</name>
    <dbReference type="NCBI Taxonomy" id="659352"/>
    <lineage>
        <taxon>Bacteria</taxon>
        <taxon>Bacillati</taxon>
        <taxon>Actinomycetota</taxon>
        <taxon>Actinomycetes</taxon>
        <taxon>Kitasatosporales</taxon>
        <taxon>Streptomycetaceae</taxon>
        <taxon>Actinacidiphila</taxon>
    </lineage>
</organism>
<dbReference type="HAMAP" id="MF_00560">
    <property type="entry name" value="Tran_acon_Me_trans"/>
    <property type="match status" value="1"/>
</dbReference>
<protein>
    <recommendedName>
        <fullName evidence="5">Trans-aconitate 2-methyltransferase</fullName>
        <ecNumber evidence="5">2.1.1.144</ecNumber>
    </recommendedName>
</protein>
<dbReference type="Gene3D" id="1.10.150.290">
    <property type="entry name" value="S-adenosyl-L-methionine-dependent methyltransferases"/>
    <property type="match status" value="1"/>
</dbReference>
<reference evidence="7 8" key="2">
    <citation type="journal article" date="2011" name="J. Antibiot.">
        <title>Furaquinocins I and J: novel polyketide isoprenoid hybrid compounds from Streptomyces reveromyceticus SN-593.</title>
        <authorList>
            <person name="Panthee S."/>
            <person name="Takahashi S."/>
            <person name="Takagi H."/>
            <person name="Nogawa T."/>
            <person name="Oowada E."/>
            <person name="Uramoto M."/>
            <person name="Osada H."/>
        </authorList>
    </citation>
    <scope>NUCLEOTIDE SEQUENCE [LARGE SCALE GENOMIC DNA]</scope>
    <source>
        <strain evidence="7 8">SN-593</strain>
    </source>
</reference>
<sequence length="279" mass="30548">MPAAPTWDPHQYLRHSTHRTRPFLDLLHRITDLPGGDTPRIADIGCGPGNVTALLADRWPGAHITGFDSSADMLATAREHAGPTRGGGELDFRRADAAVWTPEETFDLIVSNAALQWVPGHADRFPAWLEHIAPGGVLAFQVPGNFTAPSHALLAELCDTPRWRARLEGHGRRYVHILSPAEYLERLTELGCTDVDAWESTYVQLLHGEDPVLDWTKGTALRPVLTALEGDPAAAREFVGQYRDLLRKAYPVGPHGTVFPFRRIFAIARTAALPTGGPA</sequence>
<evidence type="ECO:0000313" key="8">
    <source>
        <dbReference type="Proteomes" id="UP000595703"/>
    </source>
</evidence>
<dbReference type="InterPro" id="IPR023149">
    <property type="entry name" value="Trans_acon_MeTrfase_C"/>
</dbReference>
<keyword evidence="8" id="KW-1185">Reference proteome</keyword>
<evidence type="ECO:0000256" key="2">
    <source>
        <dbReference type="ARBA" id="ARBA00022603"/>
    </source>
</evidence>
<keyword evidence="3 5" id="KW-0808">Transferase</keyword>
<dbReference type="Proteomes" id="UP000595703">
    <property type="component" value="Chromosome"/>
</dbReference>
<dbReference type="GO" id="GO:0005737">
    <property type="term" value="C:cytoplasm"/>
    <property type="evidence" value="ECO:0007669"/>
    <property type="project" value="UniProtKB-SubCell"/>
</dbReference>
<keyword evidence="1 5" id="KW-0963">Cytoplasm</keyword>
<comment type="similarity">
    <text evidence="5">Belongs to the methyltransferase superfamily. Tam family.</text>
</comment>
<dbReference type="PANTHER" id="PTHR43861:SF1">
    <property type="entry name" value="TRANS-ACONITATE 2-METHYLTRANSFERASE"/>
    <property type="match status" value="1"/>
</dbReference>
<accession>A0A7U3VNM2</accession>
<dbReference type="GO" id="GO:0017000">
    <property type="term" value="P:antibiotic biosynthetic process"/>
    <property type="evidence" value="ECO:0007669"/>
    <property type="project" value="UniProtKB-ARBA"/>
</dbReference>
<reference evidence="7 8" key="1">
    <citation type="journal article" date="2010" name="J. Bacteriol.">
        <title>Biochemical characterization of a novel indole prenyltransferase from Streptomyces sp. SN-593.</title>
        <authorList>
            <person name="Takahashi S."/>
            <person name="Takagi H."/>
            <person name="Toyoda A."/>
            <person name="Uramoto M."/>
            <person name="Nogawa T."/>
            <person name="Ueki M."/>
            <person name="Sakaki Y."/>
            <person name="Osada H."/>
        </authorList>
    </citation>
    <scope>NUCLEOTIDE SEQUENCE [LARGE SCALE GENOMIC DNA]</scope>
    <source>
        <strain evidence="7 8">SN-593</strain>
    </source>
</reference>
<gene>
    <name evidence="5" type="primary">tam</name>
    <name evidence="7" type="ORF">RVR_3695</name>
</gene>
<dbReference type="NCBIfam" id="NF010703">
    <property type="entry name" value="PRK14103.1"/>
    <property type="match status" value="1"/>
</dbReference>
<dbReference type="EC" id="2.1.1.144" evidence="5"/>
<dbReference type="CDD" id="cd02440">
    <property type="entry name" value="AdoMet_MTases"/>
    <property type="match status" value="1"/>
</dbReference>
<reference evidence="7 8" key="4">
    <citation type="journal article" date="2020" name="Sci. Rep.">
        <title>beta-carboline chemical signals induce reveromycin production through a LuxR family regulator in Streptomyces sp. SN-593.</title>
        <authorList>
            <person name="Panthee S."/>
            <person name="Kito N."/>
            <person name="Hayashi T."/>
            <person name="Shimizu T."/>
            <person name="Ishikawa J."/>
            <person name="Hamamoto H."/>
            <person name="Osada H."/>
            <person name="Takahashi S."/>
        </authorList>
    </citation>
    <scope>NUCLEOTIDE SEQUENCE [LARGE SCALE GENOMIC DNA]</scope>
    <source>
        <strain evidence="7 8">SN-593</strain>
    </source>
</reference>
<evidence type="ECO:0000256" key="4">
    <source>
        <dbReference type="ARBA" id="ARBA00022691"/>
    </source>
</evidence>
<dbReference type="GO" id="GO:0030798">
    <property type="term" value="F:trans-aconitate 2-methyltransferase activity"/>
    <property type="evidence" value="ECO:0007669"/>
    <property type="project" value="UniProtKB-UniRule"/>
</dbReference>
<evidence type="ECO:0000256" key="1">
    <source>
        <dbReference type="ARBA" id="ARBA00022490"/>
    </source>
</evidence>
<evidence type="ECO:0000259" key="6">
    <source>
        <dbReference type="Pfam" id="PF13649"/>
    </source>
</evidence>
<comment type="catalytic activity">
    <reaction evidence="5">
        <text>trans-aconitate + S-adenosyl-L-methionine = (E)-3-(methoxycarbonyl)pent-2-enedioate + S-adenosyl-L-homocysteine</text>
        <dbReference type="Rhea" id="RHEA:14969"/>
        <dbReference type="ChEBI" id="CHEBI:15708"/>
        <dbReference type="ChEBI" id="CHEBI:57470"/>
        <dbReference type="ChEBI" id="CHEBI:57856"/>
        <dbReference type="ChEBI" id="CHEBI:59789"/>
        <dbReference type="EC" id="2.1.1.144"/>
    </reaction>
</comment>
<dbReference type="InterPro" id="IPR023506">
    <property type="entry name" value="Trans-aconitate_MeTrfase"/>
</dbReference>
<dbReference type="Pfam" id="PF13649">
    <property type="entry name" value="Methyltransf_25"/>
    <property type="match status" value="1"/>
</dbReference>
<feature type="domain" description="Methyltransferase" evidence="6">
    <location>
        <begin position="41"/>
        <end position="136"/>
    </location>
</feature>
<dbReference type="PANTHER" id="PTHR43861">
    <property type="entry name" value="TRANS-ACONITATE 2-METHYLTRANSFERASE-RELATED"/>
    <property type="match status" value="1"/>
</dbReference>
<keyword evidence="2 5" id="KW-0489">Methyltransferase</keyword>
<evidence type="ECO:0000256" key="3">
    <source>
        <dbReference type="ARBA" id="ARBA00022679"/>
    </source>
</evidence>
<dbReference type="InterPro" id="IPR041698">
    <property type="entry name" value="Methyltransf_25"/>
</dbReference>
<evidence type="ECO:0000256" key="5">
    <source>
        <dbReference type="HAMAP-Rule" id="MF_00560"/>
    </source>
</evidence>
<dbReference type="GO" id="GO:0032259">
    <property type="term" value="P:methylation"/>
    <property type="evidence" value="ECO:0007669"/>
    <property type="project" value="UniProtKB-KW"/>
</dbReference>
<dbReference type="RefSeq" id="WP_202234030.1">
    <property type="nucleotide sequence ID" value="NZ_AP018365.1"/>
</dbReference>
<dbReference type="KEGG" id="arev:RVR_3695"/>